<gene>
    <name evidence="1" type="ORF">NC653_018792</name>
</gene>
<sequence length="144" mass="16465">MAKTYYRNVRPRTFREGDLVLRKVIPLPNEDYSKWTPNYEGLYIVKKAFSRRALILTSMDGEDVIRPVNSNSVKKYFVDAGFEHEDLDQLFEGVRSSYKATVLRVCSAGGRWHGLGGGARIQSNLFNMRPDIALSLISPSHIRR</sequence>
<dbReference type="Proteomes" id="UP001164929">
    <property type="component" value="Chromosome 7"/>
</dbReference>
<proteinExistence type="predicted"/>
<dbReference type="EMBL" id="JAQIZT010000007">
    <property type="protein sequence ID" value="KAJ6990353.1"/>
    <property type="molecule type" value="Genomic_DNA"/>
</dbReference>
<dbReference type="AlphaFoldDB" id="A0AAD6QHA4"/>
<name>A0AAD6QHA4_9ROSI</name>
<comment type="caution">
    <text evidence="1">The sequence shown here is derived from an EMBL/GenBank/DDBJ whole genome shotgun (WGS) entry which is preliminary data.</text>
</comment>
<reference evidence="1" key="1">
    <citation type="journal article" date="2023" name="Mol. Ecol. Resour.">
        <title>Chromosome-level genome assembly of a triploid poplar Populus alba 'Berolinensis'.</title>
        <authorList>
            <person name="Chen S."/>
            <person name="Yu Y."/>
            <person name="Wang X."/>
            <person name="Wang S."/>
            <person name="Zhang T."/>
            <person name="Zhou Y."/>
            <person name="He R."/>
            <person name="Meng N."/>
            <person name="Wang Y."/>
            <person name="Liu W."/>
            <person name="Liu Z."/>
            <person name="Liu J."/>
            <person name="Guo Q."/>
            <person name="Huang H."/>
            <person name="Sederoff R.R."/>
            <person name="Wang G."/>
            <person name="Qu G."/>
            <person name="Chen S."/>
        </authorList>
    </citation>
    <scope>NUCLEOTIDE SEQUENCE</scope>
    <source>
        <strain evidence="1">SC-2020</strain>
    </source>
</reference>
<evidence type="ECO:0000313" key="1">
    <source>
        <dbReference type="EMBL" id="KAJ6990353.1"/>
    </source>
</evidence>
<evidence type="ECO:0000313" key="2">
    <source>
        <dbReference type="Proteomes" id="UP001164929"/>
    </source>
</evidence>
<protein>
    <submittedName>
        <fullName evidence="1">Uncharacterized protein</fullName>
    </submittedName>
</protein>
<accession>A0AAD6QHA4</accession>
<keyword evidence="2" id="KW-1185">Reference proteome</keyword>
<organism evidence="1 2">
    <name type="scientific">Populus alba x Populus x berolinensis</name>
    <dbReference type="NCBI Taxonomy" id="444605"/>
    <lineage>
        <taxon>Eukaryota</taxon>
        <taxon>Viridiplantae</taxon>
        <taxon>Streptophyta</taxon>
        <taxon>Embryophyta</taxon>
        <taxon>Tracheophyta</taxon>
        <taxon>Spermatophyta</taxon>
        <taxon>Magnoliopsida</taxon>
        <taxon>eudicotyledons</taxon>
        <taxon>Gunneridae</taxon>
        <taxon>Pentapetalae</taxon>
        <taxon>rosids</taxon>
        <taxon>fabids</taxon>
        <taxon>Malpighiales</taxon>
        <taxon>Salicaceae</taxon>
        <taxon>Saliceae</taxon>
        <taxon>Populus</taxon>
    </lineage>
</organism>